<dbReference type="Proteomes" id="UP001189429">
    <property type="component" value="Unassembled WGS sequence"/>
</dbReference>
<evidence type="ECO:0000313" key="6">
    <source>
        <dbReference type="Proteomes" id="UP001189429"/>
    </source>
</evidence>
<feature type="compositionally biased region" description="Basic residues" evidence="3">
    <location>
        <begin position="580"/>
        <end position="592"/>
    </location>
</feature>
<feature type="region of interest" description="Disordered" evidence="3">
    <location>
        <begin position="449"/>
        <end position="469"/>
    </location>
</feature>
<feature type="region of interest" description="Disordered" evidence="3">
    <location>
        <begin position="270"/>
        <end position="318"/>
    </location>
</feature>
<keyword evidence="1 2" id="KW-0694">RNA-binding</keyword>
<proteinExistence type="predicted"/>
<evidence type="ECO:0000256" key="1">
    <source>
        <dbReference type="ARBA" id="ARBA00022884"/>
    </source>
</evidence>
<sequence>MASTLKVFGLPGHTDDAELLQMFAVFGPVASASLCDEEGSTQRSGLVTFGTHQAALAAMSHMKGRHHRGACLSVQLAGFSELHGAGAGGDGPTRQRVAGGRLVGTVSSWLGAYGWIEPDGRLDHSAAGKHDGKVFLSSRDLGAAPPPKPGDRLSFALYFDSDGLGAHEVGPPDKGGGPGRVAVDAAVALLPGSVEVRVLGWPPSLEDAFPKTFAHFGTVCSHTFERPQRQGARSSGAVTFSSLHSARLAVEAMDGKPYGGKPLSVRFADPEQEKAARPLAPPAAPPGGGALGESAAAARSPGGGPLVRSEGPDQRHTGTVRQWTATKHFGWIAPDGPLSVQDPQGRKDVYFERRDLEGEAPAKLRVGSRVSFQRAVFKEGALQHGALRLGTDTELDLHCSRLPHPEVPQPPGPPSLDRRSSSTRTPRASGRRRCAWRPATGWRCWRPAVRSARPRRRPPPRRSPGGTGWLATAVRFRSRPWRSCRTSLSGSQPAALSRGGWRRARGSGAQRQWPRWRPASWGRCIGSTAGSWPARWSVRAASWTRSPCAPSPAGSASRWTATWPTLGCRASGLRRPSTSRPRRQPAARPRTC</sequence>
<feature type="domain" description="RRM" evidence="4">
    <location>
        <begin position="192"/>
        <end position="270"/>
    </location>
</feature>
<reference evidence="5" key="1">
    <citation type="submission" date="2023-10" db="EMBL/GenBank/DDBJ databases">
        <authorList>
            <person name="Chen Y."/>
            <person name="Shah S."/>
            <person name="Dougan E. K."/>
            <person name="Thang M."/>
            <person name="Chan C."/>
        </authorList>
    </citation>
    <scope>NUCLEOTIDE SEQUENCE [LARGE SCALE GENOMIC DNA]</scope>
</reference>
<dbReference type="PANTHER" id="PTHR48025">
    <property type="entry name" value="OS02G0815200 PROTEIN"/>
    <property type="match status" value="1"/>
</dbReference>
<dbReference type="CDD" id="cd00590">
    <property type="entry name" value="RRM_SF"/>
    <property type="match status" value="2"/>
</dbReference>
<protein>
    <recommendedName>
        <fullName evidence="4">RRM domain-containing protein</fullName>
    </recommendedName>
</protein>
<evidence type="ECO:0000313" key="5">
    <source>
        <dbReference type="EMBL" id="CAK0908736.1"/>
    </source>
</evidence>
<keyword evidence="6" id="KW-1185">Reference proteome</keyword>
<feature type="compositionally biased region" description="Pro residues" evidence="3">
    <location>
        <begin position="405"/>
        <end position="414"/>
    </location>
</feature>
<dbReference type="InterPro" id="IPR012677">
    <property type="entry name" value="Nucleotide-bd_a/b_plait_sf"/>
</dbReference>
<dbReference type="PANTHER" id="PTHR48025:SF1">
    <property type="entry name" value="RRM DOMAIN-CONTAINING PROTEIN"/>
    <property type="match status" value="1"/>
</dbReference>
<organism evidence="5 6">
    <name type="scientific">Prorocentrum cordatum</name>
    <dbReference type="NCBI Taxonomy" id="2364126"/>
    <lineage>
        <taxon>Eukaryota</taxon>
        <taxon>Sar</taxon>
        <taxon>Alveolata</taxon>
        <taxon>Dinophyceae</taxon>
        <taxon>Prorocentrales</taxon>
        <taxon>Prorocentraceae</taxon>
        <taxon>Prorocentrum</taxon>
    </lineage>
</organism>
<dbReference type="InterPro" id="IPR050502">
    <property type="entry name" value="Euk_RNA-bind_prot"/>
</dbReference>
<gene>
    <name evidence="5" type="ORF">PCOR1329_LOCUS83335</name>
</gene>
<dbReference type="SMART" id="SM00360">
    <property type="entry name" value="RRM"/>
    <property type="match status" value="2"/>
</dbReference>
<name>A0ABN9Y9M7_9DINO</name>
<dbReference type="InterPro" id="IPR012340">
    <property type="entry name" value="NA-bd_OB-fold"/>
</dbReference>
<dbReference type="Pfam" id="PF00076">
    <property type="entry name" value="RRM_1"/>
    <property type="match status" value="1"/>
</dbReference>
<dbReference type="Gene3D" id="2.40.50.140">
    <property type="entry name" value="Nucleic acid-binding proteins"/>
    <property type="match status" value="1"/>
</dbReference>
<feature type="domain" description="RRM" evidence="4">
    <location>
        <begin position="3"/>
        <end position="79"/>
    </location>
</feature>
<dbReference type="InterPro" id="IPR035979">
    <property type="entry name" value="RBD_domain_sf"/>
</dbReference>
<accession>A0ABN9Y9M7</accession>
<evidence type="ECO:0000256" key="3">
    <source>
        <dbReference type="SAM" id="MobiDB-lite"/>
    </source>
</evidence>
<evidence type="ECO:0000256" key="2">
    <source>
        <dbReference type="PROSITE-ProRule" id="PRU00176"/>
    </source>
</evidence>
<dbReference type="PROSITE" id="PS50102">
    <property type="entry name" value="RRM"/>
    <property type="match status" value="2"/>
</dbReference>
<evidence type="ECO:0000259" key="4">
    <source>
        <dbReference type="PROSITE" id="PS50102"/>
    </source>
</evidence>
<feature type="region of interest" description="Disordered" evidence="3">
    <location>
        <begin position="570"/>
        <end position="592"/>
    </location>
</feature>
<feature type="region of interest" description="Disordered" evidence="3">
    <location>
        <begin position="399"/>
        <end position="433"/>
    </location>
</feature>
<dbReference type="SUPFAM" id="SSF50249">
    <property type="entry name" value="Nucleic acid-binding proteins"/>
    <property type="match status" value="1"/>
</dbReference>
<dbReference type="SUPFAM" id="SSF54928">
    <property type="entry name" value="RNA-binding domain, RBD"/>
    <property type="match status" value="1"/>
</dbReference>
<dbReference type="EMBL" id="CAUYUJ010022068">
    <property type="protein sequence ID" value="CAK0908736.1"/>
    <property type="molecule type" value="Genomic_DNA"/>
</dbReference>
<comment type="caution">
    <text evidence="5">The sequence shown here is derived from an EMBL/GenBank/DDBJ whole genome shotgun (WGS) entry which is preliminary data.</text>
</comment>
<feature type="compositionally biased region" description="Polar residues" evidence="3">
    <location>
        <begin position="485"/>
        <end position="494"/>
    </location>
</feature>
<feature type="region of interest" description="Disordered" evidence="3">
    <location>
        <begin position="485"/>
        <end position="513"/>
    </location>
</feature>
<dbReference type="Gene3D" id="3.30.70.330">
    <property type="match status" value="2"/>
</dbReference>
<dbReference type="InterPro" id="IPR000504">
    <property type="entry name" value="RRM_dom"/>
</dbReference>